<dbReference type="EMBL" id="JAAAPK010000020">
    <property type="protein sequence ID" value="NBC46253.1"/>
    <property type="molecule type" value="Genomic_DNA"/>
</dbReference>
<dbReference type="AlphaFoldDB" id="A0A7X4YJ24"/>
<organism evidence="1 2">
    <name type="scientific">Corallococcus exiguus</name>
    <dbReference type="NCBI Taxonomy" id="83462"/>
    <lineage>
        <taxon>Bacteria</taxon>
        <taxon>Pseudomonadati</taxon>
        <taxon>Myxococcota</taxon>
        <taxon>Myxococcia</taxon>
        <taxon>Myxococcales</taxon>
        <taxon>Cystobacterineae</taxon>
        <taxon>Myxococcaceae</taxon>
        <taxon>Corallococcus</taxon>
    </lineage>
</organism>
<proteinExistence type="predicted"/>
<dbReference type="RefSeq" id="WP_139919215.1">
    <property type="nucleotide sequence ID" value="NZ_CBCSLE010000148.1"/>
</dbReference>
<comment type="caution">
    <text evidence="1">The sequence shown here is derived from an EMBL/GenBank/DDBJ whole genome shotgun (WGS) entry which is preliminary data.</text>
</comment>
<keyword evidence="2" id="KW-1185">Reference proteome</keyword>
<reference evidence="1 2" key="1">
    <citation type="submission" date="2020-01" db="EMBL/GenBank/DDBJ databases">
        <title>The draft genome sequence of Corallococcus exiguus DSM 14696.</title>
        <authorList>
            <person name="Zhang X."/>
            <person name="Zhu H."/>
        </authorList>
    </citation>
    <scope>NUCLEOTIDE SEQUENCE [LARGE SCALE GENOMIC DNA]</scope>
    <source>
        <strain evidence="1 2">DSM 14696</strain>
    </source>
</reference>
<gene>
    <name evidence="1" type="ORF">GTZ93_41345</name>
</gene>
<protein>
    <recommendedName>
        <fullName evidence="3">ArsR family transcriptional regulator</fullName>
    </recommendedName>
</protein>
<evidence type="ECO:0000313" key="1">
    <source>
        <dbReference type="EMBL" id="NBC46253.1"/>
    </source>
</evidence>
<accession>A0A7X4YJ24</accession>
<evidence type="ECO:0008006" key="3">
    <source>
        <dbReference type="Google" id="ProtNLM"/>
    </source>
</evidence>
<dbReference type="Proteomes" id="UP000537825">
    <property type="component" value="Unassembled WGS sequence"/>
</dbReference>
<name>A0A7X4YJ24_9BACT</name>
<evidence type="ECO:0000313" key="2">
    <source>
        <dbReference type="Proteomes" id="UP000537825"/>
    </source>
</evidence>
<sequence length="95" mass="10222">MFEAVEHYRPHVIAMLSDAGPTGFTVKELRARLNAGEEVIRRTLTLLLSTGAVRESYRHTPGARGAAPRVYTLARAGDSTLAATSATTPELVVTK</sequence>